<feature type="transmembrane region" description="Helical" evidence="9">
    <location>
        <begin position="198"/>
        <end position="216"/>
    </location>
</feature>
<feature type="region of interest" description="Disordered" evidence="8">
    <location>
        <begin position="469"/>
        <end position="493"/>
    </location>
</feature>
<keyword evidence="4 7" id="KW-0863">Zinc-finger</keyword>
<feature type="compositionally biased region" description="Basic residues" evidence="8">
    <location>
        <begin position="482"/>
        <end position="492"/>
    </location>
</feature>
<feature type="transmembrane region" description="Helical" evidence="9">
    <location>
        <begin position="407"/>
        <end position="436"/>
    </location>
</feature>
<dbReference type="FunFam" id="3.30.160.60:FF:000744">
    <property type="entry name" value="zinc finger E-box-binding homeobox 1"/>
    <property type="match status" value="1"/>
</dbReference>
<reference evidence="11 12" key="1">
    <citation type="submission" date="2018-03" db="EMBL/GenBank/DDBJ databases">
        <authorList>
            <person name="Fogelqvist J."/>
        </authorList>
    </citation>
    <scope>NUCLEOTIDE SEQUENCE [LARGE SCALE GENOMIC DNA]</scope>
</reference>
<feature type="domain" description="C2H2-type" evidence="10">
    <location>
        <begin position="573"/>
        <end position="600"/>
    </location>
</feature>
<dbReference type="Pfam" id="PF00096">
    <property type="entry name" value="zf-C2H2"/>
    <property type="match status" value="1"/>
</dbReference>
<evidence type="ECO:0000313" key="11">
    <source>
        <dbReference type="EMBL" id="SPQ95031.1"/>
    </source>
</evidence>
<dbReference type="FunFam" id="3.30.160.60:FF:002343">
    <property type="entry name" value="Zinc finger protein 33A"/>
    <property type="match status" value="1"/>
</dbReference>
<dbReference type="PANTHER" id="PTHR14003">
    <property type="entry name" value="TRANSCRIPTIONAL REPRESSOR PROTEIN YY"/>
    <property type="match status" value="1"/>
</dbReference>
<keyword evidence="2" id="KW-0479">Metal-binding</keyword>
<evidence type="ECO:0000256" key="9">
    <source>
        <dbReference type="SAM" id="Phobius"/>
    </source>
</evidence>
<evidence type="ECO:0000256" key="6">
    <source>
        <dbReference type="ARBA" id="ARBA00023242"/>
    </source>
</evidence>
<evidence type="ECO:0000256" key="4">
    <source>
        <dbReference type="ARBA" id="ARBA00022771"/>
    </source>
</evidence>
<evidence type="ECO:0000256" key="1">
    <source>
        <dbReference type="ARBA" id="ARBA00004123"/>
    </source>
</evidence>
<keyword evidence="11" id="KW-0496">Mitochondrion</keyword>
<evidence type="ECO:0000256" key="7">
    <source>
        <dbReference type="PROSITE-ProRule" id="PRU00042"/>
    </source>
</evidence>
<geneLocation type="mitochondrion" evidence="11"/>
<keyword evidence="9" id="KW-1133">Transmembrane helix</keyword>
<dbReference type="SUPFAM" id="SSF57667">
    <property type="entry name" value="beta-beta-alpha zinc fingers"/>
    <property type="match status" value="2"/>
</dbReference>
<feature type="domain" description="C2H2-type" evidence="10">
    <location>
        <begin position="543"/>
        <end position="572"/>
    </location>
</feature>
<dbReference type="PANTHER" id="PTHR14003:SF19">
    <property type="entry name" value="YY2 TRANSCRIPTION FACTOR"/>
    <property type="match status" value="1"/>
</dbReference>
<evidence type="ECO:0000256" key="8">
    <source>
        <dbReference type="SAM" id="MobiDB-lite"/>
    </source>
</evidence>
<accession>A0A3P3Y4J4</accession>
<dbReference type="GO" id="GO:0031519">
    <property type="term" value="C:PcG protein complex"/>
    <property type="evidence" value="ECO:0007669"/>
    <property type="project" value="TreeGrafter"/>
</dbReference>
<dbReference type="AlphaFoldDB" id="A0A3P3Y4J4"/>
<evidence type="ECO:0000313" key="12">
    <source>
        <dbReference type="Proteomes" id="UP000290189"/>
    </source>
</evidence>
<dbReference type="GO" id="GO:0000981">
    <property type="term" value="F:DNA-binding transcription factor activity, RNA polymerase II-specific"/>
    <property type="evidence" value="ECO:0007669"/>
    <property type="project" value="TreeGrafter"/>
</dbReference>
<dbReference type="PROSITE" id="PS50157">
    <property type="entry name" value="ZINC_FINGER_C2H2_2"/>
    <property type="match status" value="4"/>
</dbReference>
<keyword evidence="9" id="KW-0472">Membrane</keyword>
<feature type="transmembrane region" description="Helical" evidence="9">
    <location>
        <begin position="363"/>
        <end position="386"/>
    </location>
</feature>
<feature type="region of interest" description="Disordered" evidence="8">
    <location>
        <begin position="521"/>
        <end position="543"/>
    </location>
</feature>
<name>A0A3P3Y4J4_PLABS</name>
<proteinExistence type="predicted"/>
<dbReference type="GO" id="GO:0005667">
    <property type="term" value="C:transcription regulator complex"/>
    <property type="evidence" value="ECO:0007669"/>
    <property type="project" value="TreeGrafter"/>
</dbReference>
<dbReference type="GO" id="GO:0000785">
    <property type="term" value="C:chromatin"/>
    <property type="evidence" value="ECO:0007669"/>
    <property type="project" value="TreeGrafter"/>
</dbReference>
<keyword evidence="9" id="KW-0812">Transmembrane</keyword>
<evidence type="ECO:0000256" key="2">
    <source>
        <dbReference type="ARBA" id="ARBA00022723"/>
    </source>
</evidence>
<keyword evidence="5" id="KW-0862">Zinc</keyword>
<feature type="domain" description="C2H2-type" evidence="10">
    <location>
        <begin position="629"/>
        <end position="656"/>
    </location>
</feature>
<dbReference type="InterPro" id="IPR013087">
    <property type="entry name" value="Znf_C2H2_type"/>
</dbReference>
<evidence type="ECO:0000259" key="10">
    <source>
        <dbReference type="PROSITE" id="PS50157"/>
    </source>
</evidence>
<feature type="compositionally biased region" description="Low complexity" evidence="8">
    <location>
        <begin position="529"/>
        <end position="542"/>
    </location>
</feature>
<dbReference type="GO" id="GO:0000978">
    <property type="term" value="F:RNA polymerase II cis-regulatory region sequence-specific DNA binding"/>
    <property type="evidence" value="ECO:0007669"/>
    <property type="project" value="TreeGrafter"/>
</dbReference>
<sequence>MVMFAFQSRRLVMPGHAPREGGRCLSVLAIACLVHHTALAGLTVLEGPLAGQSLYSCPRTRFIGPQPPTNVTVRGPALVFLGDACQPAAVDSSVVSGRVVLFYASACSFETQYWNFNDKHAAAIIEVTRTETPSLAMNFRDDPDGLLMRRPHTMPYLYVRLDDSAVGRLSNISVSASPDVNVWGALYTSWVYQVALRWVPAATFTVAACLAAWHLFQHVRIKMQDPDVARLHGFRFTGALWRRIGYQHAALALDAVVSATLAIVYAVGGWYSTSNLPGPAIDFFVTNLSGAGFAVTCLSSAMWLRQLDAIDPSANWSKVTRLLRGDRPAFTVVLCVALLTLDTSVSVLYTTHFDLKYPGFDTINGACFAITELVYGIILVRSAVLFKIKASGIRSKVRGSTSNSRAALDAVLARLSHCAIGLGGALLCSVVALALIPLLGDQFYSPTGWPFAWSLYAFGRSMSSIFRHDTRQASRVPEPTGHHHQQRRRRRPVPALMSLSHIESLASSALLTLATSTGGGDAAPLPAQHHSTTSASSSSSSHLHCRFPGCGLKFPTMMDLRDHTMAHRDGRPFACGVCDKTFRKGSDLKRHLRIHTGERPYVCDVCARAFAEAGSLHRHERCHTGEKPFACSACSQMFCRAYNARKHIMKHDPSEEAAVITVIMLEKAAPIRIGDRAASALDREMDLLSKVGAASRLADSPSLLSTDDDTTIHP</sequence>
<keyword evidence="3" id="KW-0677">Repeat</keyword>
<feature type="transmembrane region" description="Helical" evidence="9">
    <location>
        <begin position="329"/>
        <end position="351"/>
    </location>
</feature>
<evidence type="ECO:0000256" key="3">
    <source>
        <dbReference type="ARBA" id="ARBA00022737"/>
    </source>
</evidence>
<evidence type="ECO:0000256" key="5">
    <source>
        <dbReference type="ARBA" id="ARBA00022833"/>
    </source>
</evidence>
<feature type="domain" description="C2H2-type" evidence="10">
    <location>
        <begin position="601"/>
        <end position="628"/>
    </location>
</feature>
<feature type="transmembrane region" description="Helical" evidence="9">
    <location>
        <begin position="283"/>
        <end position="304"/>
    </location>
</feature>
<dbReference type="Gene3D" id="3.30.160.60">
    <property type="entry name" value="Classic Zinc Finger"/>
    <property type="match status" value="3"/>
</dbReference>
<protein>
    <recommendedName>
        <fullName evidence="10">C2H2-type domain-containing protein</fullName>
    </recommendedName>
</protein>
<gene>
    <name evidence="11" type="ORF">PLBR_LOCUS2246</name>
</gene>
<comment type="subcellular location">
    <subcellularLocation>
        <location evidence="1">Nucleus</location>
    </subcellularLocation>
</comment>
<dbReference type="GO" id="GO:0008270">
    <property type="term" value="F:zinc ion binding"/>
    <property type="evidence" value="ECO:0007669"/>
    <property type="project" value="UniProtKB-KW"/>
</dbReference>
<keyword evidence="6" id="KW-0539">Nucleus</keyword>
<dbReference type="InterPro" id="IPR036236">
    <property type="entry name" value="Znf_C2H2_sf"/>
</dbReference>
<organism evidence="11 12">
    <name type="scientific">Plasmodiophora brassicae</name>
    <name type="common">Clubroot disease agent</name>
    <dbReference type="NCBI Taxonomy" id="37360"/>
    <lineage>
        <taxon>Eukaryota</taxon>
        <taxon>Sar</taxon>
        <taxon>Rhizaria</taxon>
        <taxon>Endomyxa</taxon>
        <taxon>Phytomyxea</taxon>
        <taxon>Plasmodiophorida</taxon>
        <taxon>Plasmodiophoridae</taxon>
        <taxon>Plasmodiophora</taxon>
    </lineage>
</organism>
<dbReference type="EMBL" id="OVEO01000003">
    <property type="protein sequence ID" value="SPQ95031.1"/>
    <property type="molecule type" value="Genomic_DNA"/>
</dbReference>
<dbReference type="PROSITE" id="PS00028">
    <property type="entry name" value="ZINC_FINGER_C2H2_1"/>
    <property type="match status" value="4"/>
</dbReference>
<dbReference type="SMART" id="SM00355">
    <property type="entry name" value="ZnF_C2H2"/>
    <property type="match status" value="4"/>
</dbReference>
<dbReference type="Proteomes" id="UP000290189">
    <property type="component" value="Unassembled WGS sequence"/>
</dbReference>
<feature type="transmembrane region" description="Helical" evidence="9">
    <location>
        <begin position="251"/>
        <end position="271"/>
    </location>
</feature>